<feature type="transmembrane region" description="Helical" evidence="6">
    <location>
        <begin position="150"/>
        <end position="170"/>
    </location>
</feature>
<comment type="subcellular location">
    <subcellularLocation>
        <location evidence="1">Cell membrane</location>
        <topology evidence="1">Multi-pass membrane protein</topology>
    </subcellularLocation>
</comment>
<dbReference type="EMBL" id="BJYS01000014">
    <property type="protein sequence ID" value="GEO04394.1"/>
    <property type="molecule type" value="Genomic_DNA"/>
</dbReference>
<reference evidence="7 8" key="1">
    <citation type="submission" date="2019-07" db="EMBL/GenBank/DDBJ databases">
        <title>Whole genome shotgun sequence of Adhaeribacter aerolatus NBRC 106133.</title>
        <authorList>
            <person name="Hosoyama A."/>
            <person name="Uohara A."/>
            <person name="Ohji S."/>
            <person name="Ichikawa N."/>
        </authorList>
    </citation>
    <scope>NUCLEOTIDE SEQUENCE [LARGE SCALE GENOMIC DNA]</scope>
    <source>
        <strain evidence="7 8">NBRC 106133</strain>
    </source>
</reference>
<feature type="transmembrane region" description="Helical" evidence="6">
    <location>
        <begin position="117"/>
        <end position="138"/>
    </location>
</feature>
<evidence type="ECO:0000313" key="8">
    <source>
        <dbReference type="Proteomes" id="UP000321532"/>
    </source>
</evidence>
<dbReference type="Proteomes" id="UP000321532">
    <property type="component" value="Unassembled WGS sequence"/>
</dbReference>
<name>A0A512AXH1_9BACT</name>
<evidence type="ECO:0000256" key="4">
    <source>
        <dbReference type="ARBA" id="ARBA00022989"/>
    </source>
</evidence>
<dbReference type="GO" id="GO:0022857">
    <property type="term" value="F:transmembrane transporter activity"/>
    <property type="evidence" value="ECO:0007669"/>
    <property type="project" value="InterPro"/>
</dbReference>
<accession>A0A512AXH1</accession>
<dbReference type="PANTHER" id="PTHR32196">
    <property type="entry name" value="ABC TRANSPORTER PERMEASE PROTEIN YPHD-RELATED-RELATED"/>
    <property type="match status" value="1"/>
</dbReference>
<dbReference type="AlphaFoldDB" id="A0A512AXH1"/>
<keyword evidence="5 6" id="KW-0472">Membrane</keyword>
<dbReference type="GO" id="GO:0005886">
    <property type="term" value="C:plasma membrane"/>
    <property type="evidence" value="ECO:0007669"/>
    <property type="project" value="UniProtKB-SubCell"/>
</dbReference>
<protein>
    <submittedName>
        <fullName evidence="7">Ribose ABC transporter permease</fullName>
    </submittedName>
</protein>
<feature type="transmembrane region" description="Helical" evidence="6">
    <location>
        <begin position="243"/>
        <end position="261"/>
    </location>
</feature>
<keyword evidence="8" id="KW-1185">Reference proteome</keyword>
<dbReference type="Pfam" id="PF02653">
    <property type="entry name" value="BPD_transp_2"/>
    <property type="match status" value="1"/>
</dbReference>
<comment type="caution">
    <text evidence="7">The sequence shown here is derived from an EMBL/GenBank/DDBJ whole genome shotgun (WGS) entry which is preliminary data.</text>
</comment>
<dbReference type="PANTHER" id="PTHR32196:SF72">
    <property type="entry name" value="RIBOSE IMPORT PERMEASE PROTEIN RBSC"/>
    <property type="match status" value="1"/>
</dbReference>
<gene>
    <name evidence="7" type="primary">rbsC_1</name>
    <name evidence="7" type="ORF">AAE02nite_20580</name>
</gene>
<evidence type="ECO:0000256" key="2">
    <source>
        <dbReference type="ARBA" id="ARBA00022475"/>
    </source>
</evidence>
<evidence type="ECO:0000256" key="1">
    <source>
        <dbReference type="ARBA" id="ARBA00004651"/>
    </source>
</evidence>
<organism evidence="7 8">
    <name type="scientific">Adhaeribacter aerolatus</name>
    <dbReference type="NCBI Taxonomy" id="670289"/>
    <lineage>
        <taxon>Bacteria</taxon>
        <taxon>Pseudomonadati</taxon>
        <taxon>Bacteroidota</taxon>
        <taxon>Cytophagia</taxon>
        <taxon>Cytophagales</taxon>
        <taxon>Hymenobacteraceae</taxon>
        <taxon>Adhaeribacter</taxon>
    </lineage>
</organism>
<sequence length="346" mass="36066">MSPKVFVKEEKAQVQTPSLKASALSSSYSQYLVKFQSLIALFILCLIISLLSDKFLTVANGWNVMRQISVNICISVGMTLVVLTAGIDLSVGSVLALCGAITAGLLKFGIELPSQDLFIGFTLLGAVMAGMLTGTLLGTFNGWTITRFKVPPFVATLAVLTIARGLTMLYTKGFPISGLGADFAYIGTGWLLGIPVPVWISGVIVVMAVILTNKTRLGRYIYAIGGNESAARLSGININKVKTTVYAIAGGLAAIGGIIVTSRLDSAQPNAGISYELDAIAAVVIGGTSLSGGRGSILGTVQGAIIIGVLNNGLVLLNVSPFWQQVVKGLVILLAVIIDKANSKSE</sequence>
<evidence type="ECO:0000313" key="7">
    <source>
        <dbReference type="EMBL" id="GEO04394.1"/>
    </source>
</evidence>
<feature type="transmembrane region" description="Helical" evidence="6">
    <location>
        <begin position="31"/>
        <end position="51"/>
    </location>
</feature>
<dbReference type="CDD" id="cd06579">
    <property type="entry name" value="TM_PBP1_transp_AraH_like"/>
    <property type="match status" value="1"/>
</dbReference>
<feature type="transmembrane region" description="Helical" evidence="6">
    <location>
        <begin position="297"/>
        <end position="316"/>
    </location>
</feature>
<evidence type="ECO:0000256" key="6">
    <source>
        <dbReference type="SAM" id="Phobius"/>
    </source>
</evidence>
<evidence type="ECO:0000256" key="5">
    <source>
        <dbReference type="ARBA" id="ARBA00023136"/>
    </source>
</evidence>
<feature type="transmembrane region" description="Helical" evidence="6">
    <location>
        <begin position="273"/>
        <end position="290"/>
    </location>
</feature>
<evidence type="ECO:0000256" key="3">
    <source>
        <dbReference type="ARBA" id="ARBA00022692"/>
    </source>
</evidence>
<proteinExistence type="predicted"/>
<dbReference type="OrthoDB" id="9784538at2"/>
<feature type="transmembrane region" description="Helical" evidence="6">
    <location>
        <begin position="190"/>
        <end position="211"/>
    </location>
</feature>
<dbReference type="InterPro" id="IPR001851">
    <property type="entry name" value="ABC_transp_permease"/>
</dbReference>
<feature type="transmembrane region" description="Helical" evidence="6">
    <location>
        <begin position="72"/>
        <end position="105"/>
    </location>
</feature>
<keyword evidence="3 6" id="KW-0812">Transmembrane</keyword>
<keyword evidence="2" id="KW-1003">Cell membrane</keyword>
<dbReference type="RefSeq" id="WP_146897660.1">
    <property type="nucleotide sequence ID" value="NZ_BJYS01000014.1"/>
</dbReference>
<keyword evidence="4 6" id="KW-1133">Transmembrane helix</keyword>